<feature type="region of interest" description="Disordered" evidence="3">
    <location>
        <begin position="91"/>
        <end position="129"/>
    </location>
</feature>
<dbReference type="Gene3D" id="3.40.50.1950">
    <property type="entry name" value="Flavin prenyltransferase-like"/>
    <property type="match status" value="1"/>
</dbReference>
<dbReference type="GO" id="GO:0010181">
    <property type="term" value="F:FMN binding"/>
    <property type="evidence" value="ECO:0007669"/>
    <property type="project" value="TreeGrafter"/>
</dbReference>
<evidence type="ECO:0000313" key="5">
    <source>
        <dbReference type="EMBL" id="QLQ80627.1"/>
    </source>
</evidence>
<keyword evidence="6" id="KW-1185">Reference proteome</keyword>
<comment type="similarity">
    <text evidence="2">Belongs to the HFCD (homooligomeric flavin containing Cys decarboxylase) superfamily.</text>
</comment>
<dbReference type="InterPro" id="IPR036551">
    <property type="entry name" value="Flavin_trans-like"/>
</dbReference>
<dbReference type="SUPFAM" id="SSF52507">
    <property type="entry name" value="Homo-oligomeric flavin-containing Cys decarboxylases, HFCD"/>
    <property type="match status" value="1"/>
</dbReference>
<name>A0A7H9HV42_9SACH</name>
<dbReference type="PANTHER" id="PTHR14359:SF6">
    <property type="entry name" value="PHOSPHOPANTOTHENOYLCYSTEINE DECARBOXYLASE"/>
    <property type="match status" value="1"/>
</dbReference>
<dbReference type="InterPro" id="IPR003382">
    <property type="entry name" value="Flavoprotein"/>
</dbReference>
<feature type="compositionally biased region" description="Polar residues" evidence="3">
    <location>
        <begin position="96"/>
        <end position="105"/>
    </location>
</feature>
<dbReference type="OrthoDB" id="1532798at2759"/>
<gene>
    <name evidence="5" type="ORF">HG537_0D06280</name>
</gene>
<sequence length="505" mass="56861">MSEEKRVETSTRSGTGTINVGVEEIKKPVSILNNWRNAKSTVRREQDNRPVYYKNQVSHVSNEDLNEISRPAKLELSSDSSRSIPRYSSFDKYKSLSDNGRSSQKLKVLTDTPVDSSPQKSSSASSNTAVSFTVSNGAKIPHHRYSISAKPGRTSLSNSPNASTDQLVAKAESPSEEKNSIVHMPGDFIYFEPRVKTNNSSSLQNVVDAPPPQIPRKEVIKPLTGPQVPFMEFFQKQDDKKFHILLGATGSVATIKVPLIIDKLFKIYTREKVSIQLIVTKPAEHFLKGLKISTDVKIWREEDEWSGFRKLGDPVLHHELRRWADIFLIAPLSANSLAKIANGMCDNLLTSILRDWTPSTPVLVAPAMNTFMYINPMTKTHLKILQEDAPFITVLKPVEKVLICGDIGMGGMREWNDIVEILRRRISELCKADENDVDDGQDDEEEDDEEDDEEDEEDDDQDSNRPNTEDGDEDDDEDDDDDDEDEDEYEDDDEMAHDTVGTQKT</sequence>
<evidence type="ECO:0000313" key="6">
    <source>
        <dbReference type="Proteomes" id="UP000510647"/>
    </source>
</evidence>
<dbReference type="EMBL" id="CP059270">
    <property type="protein sequence ID" value="QLQ80627.1"/>
    <property type="molecule type" value="Genomic_DNA"/>
</dbReference>
<feature type="domain" description="Flavoprotein" evidence="4">
    <location>
        <begin position="243"/>
        <end position="422"/>
    </location>
</feature>
<dbReference type="AlphaFoldDB" id="A0A7H9HV42"/>
<dbReference type="GO" id="GO:0071513">
    <property type="term" value="C:phosphopantothenoylcysteine decarboxylase complex"/>
    <property type="evidence" value="ECO:0007669"/>
    <property type="project" value="TreeGrafter"/>
</dbReference>
<feature type="compositionally biased region" description="Low complexity" evidence="3">
    <location>
        <begin position="116"/>
        <end position="129"/>
    </location>
</feature>
<dbReference type="Proteomes" id="UP000510647">
    <property type="component" value="Chromosome 4"/>
</dbReference>
<feature type="compositionally biased region" description="Acidic residues" evidence="3">
    <location>
        <begin position="469"/>
        <end position="495"/>
    </location>
</feature>
<evidence type="ECO:0000256" key="3">
    <source>
        <dbReference type="SAM" id="MobiDB-lite"/>
    </source>
</evidence>
<protein>
    <recommendedName>
        <fullName evidence="4">Flavoprotein domain-containing protein</fullName>
    </recommendedName>
</protein>
<dbReference type="Pfam" id="PF02441">
    <property type="entry name" value="Flavoprotein"/>
    <property type="match status" value="1"/>
</dbReference>
<feature type="compositionally biased region" description="Acidic residues" evidence="3">
    <location>
        <begin position="435"/>
        <end position="461"/>
    </location>
</feature>
<evidence type="ECO:0000256" key="1">
    <source>
        <dbReference type="ARBA" id="ARBA00022993"/>
    </source>
</evidence>
<accession>A0A7H9HV42</accession>
<dbReference type="GO" id="GO:0015937">
    <property type="term" value="P:coenzyme A biosynthetic process"/>
    <property type="evidence" value="ECO:0007669"/>
    <property type="project" value="UniProtKB-KW"/>
</dbReference>
<feature type="region of interest" description="Disordered" evidence="3">
    <location>
        <begin position="432"/>
        <end position="505"/>
    </location>
</feature>
<keyword evidence="1" id="KW-0173">Coenzyme A biosynthesis</keyword>
<dbReference type="GO" id="GO:0004633">
    <property type="term" value="F:phosphopantothenoylcysteine decarboxylase activity"/>
    <property type="evidence" value="ECO:0007669"/>
    <property type="project" value="TreeGrafter"/>
</dbReference>
<evidence type="ECO:0000256" key="2">
    <source>
        <dbReference type="ARBA" id="ARBA00038350"/>
    </source>
</evidence>
<evidence type="ECO:0000259" key="4">
    <source>
        <dbReference type="Pfam" id="PF02441"/>
    </source>
</evidence>
<organism evidence="5 6">
    <name type="scientific">Torulaspora globosa</name>
    <dbReference type="NCBI Taxonomy" id="48254"/>
    <lineage>
        <taxon>Eukaryota</taxon>
        <taxon>Fungi</taxon>
        <taxon>Dikarya</taxon>
        <taxon>Ascomycota</taxon>
        <taxon>Saccharomycotina</taxon>
        <taxon>Saccharomycetes</taxon>
        <taxon>Saccharomycetales</taxon>
        <taxon>Saccharomycetaceae</taxon>
        <taxon>Torulaspora</taxon>
    </lineage>
</organism>
<reference evidence="5 6" key="1">
    <citation type="submission" date="2020-06" db="EMBL/GenBank/DDBJ databases">
        <title>The yeast mating-type switching endonuclease HO is a domesticated member of an unorthodox homing genetic element family.</title>
        <authorList>
            <person name="Coughlan A.Y."/>
            <person name="Lombardi L."/>
            <person name="Braun-Galleani S."/>
            <person name="Martos A.R."/>
            <person name="Galeote V."/>
            <person name="Bigey F."/>
            <person name="Dequin S."/>
            <person name="Byrne K.P."/>
            <person name="Wolfe K.H."/>
        </authorList>
    </citation>
    <scope>NUCLEOTIDE SEQUENCE [LARGE SCALE GENOMIC DNA]</scope>
    <source>
        <strain evidence="5 6">CBS2947</strain>
    </source>
</reference>
<proteinExistence type="inferred from homology"/>
<dbReference type="PANTHER" id="PTHR14359">
    <property type="entry name" value="HOMO-OLIGOMERIC FLAVIN CONTAINING CYS DECARBOXYLASE FAMILY"/>
    <property type="match status" value="1"/>
</dbReference>